<evidence type="ECO:0000313" key="2">
    <source>
        <dbReference type="EMBL" id="TKA29263.1"/>
    </source>
</evidence>
<organism evidence="2 3">
    <name type="scientific">Salinomyces thailandicus</name>
    <dbReference type="NCBI Taxonomy" id="706561"/>
    <lineage>
        <taxon>Eukaryota</taxon>
        <taxon>Fungi</taxon>
        <taxon>Dikarya</taxon>
        <taxon>Ascomycota</taxon>
        <taxon>Pezizomycotina</taxon>
        <taxon>Dothideomycetes</taxon>
        <taxon>Dothideomycetidae</taxon>
        <taxon>Mycosphaerellales</taxon>
        <taxon>Teratosphaeriaceae</taxon>
        <taxon>Salinomyces</taxon>
    </lineage>
</organism>
<dbReference type="PANTHER" id="PTHR41390">
    <property type="entry name" value="CHROMOSOME 7, WHOLE GENOME SHOTGUN SEQUENCE"/>
    <property type="match status" value="1"/>
</dbReference>
<dbReference type="EMBL" id="NAJL01000015">
    <property type="protein sequence ID" value="TKA29263.1"/>
    <property type="molecule type" value="Genomic_DNA"/>
</dbReference>
<reference evidence="2 3" key="1">
    <citation type="submission" date="2017-03" db="EMBL/GenBank/DDBJ databases">
        <title>Genomes of endolithic fungi from Antarctica.</title>
        <authorList>
            <person name="Coleine C."/>
            <person name="Masonjones S."/>
            <person name="Stajich J.E."/>
        </authorList>
    </citation>
    <scope>NUCLEOTIDE SEQUENCE [LARGE SCALE GENOMIC DNA]</scope>
    <source>
        <strain evidence="2 3">CCFEE 6315</strain>
    </source>
</reference>
<accession>A0A4U0U2P6</accession>
<evidence type="ECO:0000256" key="1">
    <source>
        <dbReference type="SAM" id="MobiDB-lite"/>
    </source>
</evidence>
<proteinExistence type="predicted"/>
<protein>
    <submittedName>
        <fullName evidence="2">Uncharacterized protein</fullName>
    </submittedName>
</protein>
<dbReference type="OrthoDB" id="5565730at2759"/>
<dbReference type="AlphaFoldDB" id="A0A4U0U2P6"/>
<gene>
    <name evidence="2" type="ORF">B0A50_03773</name>
</gene>
<feature type="compositionally biased region" description="Polar residues" evidence="1">
    <location>
        <begin position="212"/>
        <end position="221"/>
    </location>
</feature>
<sequence>MAQGQRGAKVDDTAVAIIGPSLKVGTACGVAGFLFGGTAGILKGNTPFLFATASGIQTFALGSTFWACRSTLIQTRQDPTALTPRQSAQASTASGAISGSLVAFLTRGRRNIIPAALMWGLTGCVGQVIYNRLYARPAAVVEGPQEGFWQRMANKSWTPLTYVSNEEYAEMLREKMMKIDVEVAILDEKMDALRKIQAGEQDEEQPAVAKGSSETTSNSRP</sequence>
<dbReference type="PANTHER" id="PTHR41390:SF1">
    <property type="entry name" value="NADH-UBIQUINONE OXIDOREDUCTASE 213 KDA SUBUNIT"/>
    <property type="match status" value="1"/>
</dbReference>
<evidence type="ECO:0000313" key="3">
    <source>
        <dbReference type="Proteomes" id="UP000308549"/>
    </source>
</evidence>
<dbReference type="Proteomes" id="UP000308549">
    <property type="component" value="Unassembled WGS sequence"/>
</dbReference>
<feature type="region of interest" description="Disordered" evidence="1">
    <location>
        <begin position="196"/>
        <end position="221"/>
    </location>
</feature>
<name>A0A4U0U2P6_9PEZI</name>
<keyword evidence="3" id="KW-1185">Reference proteome</keyword>
<comment type="caution">
    <text evidence="2">The sequence shown here is derived from an EMBL/GenBank/DDBJ whole genome shotgun (WGS) entry which is preliminary data.</text>
</comment>